<dbReference type="EMBL" id="VJMH01007158">
    <property type="protein sequence ID" value="KAF0685384.1"/>
    <property type="molecule type" value="Genomic_DNA"/>
</dbReference>
<dbReference type="Proteomes" id="UP000332933">
    <property type="component" value="Unassembled WGS sequence"/>
</dbReference>
<gene>
    <name evidence="2" type="primary">Aste57867_22711</name>
    <name evidence="1" type="ORF">As57867_022641</name>
    <name evidence="2" type="ORF">ASTE57867_22711</name>
</gene>
<reference evidence="2 3" key="1">
    <citation type="submission" date="2019-03" db="EMBL/GenBank/DDBJ databases">
        <authorList>
            <person name="Gaulin E."/>
            <person name="Dumas B."/>
        </authorList>
    </citation>
    <scope>NUCLEOTIDE SEQUENCE [LARGE SCALE GENOMIC DNA]</scope>
    <source>
        <strain evidence="2">CBS 568.67</strain>
    </source>
</reference>
<dbReference type="AlphaFoldDB" id="A0A485LKX6"/>
<protein>
    <submittedName>
        <fullName evidence="2">Aste57867_22711 protein</fullName>
    </submittedName>
</protein>
<accession>A0A485LKX6</accession>
<sequence length="191" mass="20672">MPNAGTCCFNGCVSPVQTAGTTKCFFHRHRVLCSIANCRNQVYARKRCIKHGGKIRCQMVGCSANARVGSLCSRHASSALKPACVVNGCDKQPRAHGRCAAHGGVKKCRVEGCRVNARSNQFCTKHSPNRATKEVVDDLPFSVLEEGHEDEFSMSLVLLTTSLEPWSTSAMPVTLDDECIEALGLFAALDL</sequence>
<dbReference type="PANTHER" id="PTHR31827">
    <property type="entry name" value="EMB|CAB89363.1"/>
    <property type="match status" value="1"/>
</dbReference>
<evidence type="ECO:0000313" key="1">
    <source>
        <dbReference type="EMBL" id="KAF0685384.1"/>
    </source>
</evidence>
<reference evidence="1" key="2">
    <citation type="submission" date="2019-06" db="EMBL/GenBank/DDBJ databases">
        <title>Genomics analysis of Aphanomyces spp. identifies a new class of oomycete effector associated with host adaptation.</title>
        <authorList>
            <person name="Gaulin E."/>
        </authorList>
    </citation>
    <scope>NUCLEOTIDE SEQUENCE</scope>
    <source>
        <strain evidence="1">CBS 578.67</strain>
    </source>
</reference>
<evidence type="ECO:0000313" key="2">
    <source>
        <dbReference type="EMBL" id="VFT99365.1"/>
    </source>
</evidence>
<organism evidence="2 3">
    <name type="scientific">Aphanomyces stellatus</name>
    <dbReference type="NCBI Taxonomy" id="120398"/>
    <lineage>
        <taxon>Eukaryota</taxon>
        <taxon>Sar</taxon>
        <taxon>Stramenopiles</taxon>
        <taxon>Oomycota</taxon>
        <taxon>Saprolegniomycetes</taxon>
        <taxon>Saprolegniales</taxon>
        <taxon>Verrucalvaceae</taxon>
        <taxon>Aphanomyces</taxon>
    </lineage>
</organism>
<name>A0A485LKX6_9STRA</name>
<proteinExistence type="predicted"/>
<keyword evidence="3" id="KW-1185">Reference proteome</keyword>
<dbReference type="PANTHER" id="PTHR31827:SF1">
    <property type="entry name" value="EMB|CAB89363.1"/>
    <property type="match status" value="1"/>
</dbReference>
<dbReference type="EMBL" id="CAADRA010007184">
    <property type="protein sequence ID" value="VFT99365.1"/>
    <property type="molecule type" value="Genomic_DNA"/>
</dbReference>
<evidence type="ECO:0000313" key="3">
    <source>
        <dbReference type="Proteomes" id="UP000332933"/>
    </source>
</evidence>
<dbReference type="OrthoDB" id="73726at2759"/>